<dbReference type="Gene3D" id="3.40.50.300">
    <property type="entry name" value="P-loop containing nucleotide triphosphate hydrolases"/>
    <property type="match status" value="1"/>
</dbReference>
<dbReference type="RefSeq" id="WP_238145511.1">
    <property type="nucleotide sequence ID" value="NZ_PVUE01000020.1"/>
</dbReference>
<dbReference type="SUPFAM" id="SSF52540">
    <property type="entry name" value="P-loop containing nucleoside triphosphate hydrolases"/>
    <property type="match status" value="1"/>
</dbReference>
<name>A0A2T0ZQG4_9ACTN</name>
<evidence type="ECO:0000256" key="1">
    <source>
        <dbReference type="SAM" id="MobiDB-lite"/>
    </source>
</evidence>
<keyword evidence="2" id="KW-0282">Flagellum</keyword>
<keyword evidence="2" id="KW-0966">Cell projection</keyword>
<organism evidence="2 3">
    <name type="scientific">Antricoccus suffuscus</name>
    <dbReference type="NCBI Taxonomy" id="1629062"/>
    <lineage>
        <taxon>Bacteria</taxon>
        <taxon>Bacillati</taxon>
        <taxon>Actinomycetota</taxon>
        <taxon>Actinomycetes</taxon>
        <taxon>Geodermatophilales</taxon>
        <taxon>Antricoccaceae</taxon>
        <taxon>Antricoccus</taxon>
    </lineage>
</organism>
<accession>A0A2T0ZQG4</accession>
<evidence type="ECO:0000313" key="3">
    <source>
        <dbReference type="Proteomes" id="UP000237752"/>
    </source>
</evidence>
<feature type="region of interest" description="Disordered" evidence="1">
    <location>
        <begin position="129"/>
        <end position="166"/>
    </location>
</feature>
<reference evidence="2 3" key="1">
    <citation type="submission" date="2018-03" db="EMBL/GenBank/DDBJ databases">
        <title>Genomic Encyclopedia of Archaeal and Bacterial Type Strains, Phase II (KMG-II): from individual species to whole genera.</title>
        <authorList>
            <person name="Goeker M."/>
        </authorList>
    </citation>
    <scope>NUCLEOTIDE SEQUENCE [LARGE SCALE GENOMIC DNA]</scope>
    <source>
        <strain evidence="2 3">DSM 100065</strain>
    </source>
</reference>
<dbReference type="Proteomes" id="UP000237752">
    <property type="component" value="Unassembled WGS sequence"/>
</dbReference>
<dbReference type="AlphaFoldDB" id="A0A2T0ZQG4"/>
<keyword evidence="2" id="KW-0969">Cilium</keyword>
<dbReference type="EMBL" id="PVUE01000020">
    <property type="protein sequence ID" value="PRZ38580.1"/>
    <property type="molecule type" value="Genomic_DNA"/>
</dbReference>
<dbReference type="InterPro" id="IPR027417">
    <property type="entry name" value="P-loop_NTPase"/>
</dbReference>
<proteinExistence type="predicted"/>
<comment type="caution">
    <text evidence="2">The sequence shown here is derived from an EMBL/GenBank/DDBJ whole genome shotgun (WGS) entry which is preliminary data.</text>
</comment>
<protein>
    <submittedName>
        <fullName evidence="2">MinD-like ATPase involved in chromosome partitioning or flagellar assembly</fullName>
    </submittedName>
</protein>
<keyword evidence="3" id="KW-1185">Reference proteome</keyword>
<evidence type="ECO:0000313" key="2">
    <source>
        <dbReference type="EMBL" id="PRZ38580.1"/>
    </source>
</evidence>
<sequence length="441" mass="45477">MLAGGEITVMTAVIASQLEAQIVSDFDNRKDGVVVVRRCVDLAEVLAVAYSGAAKALLVSADMPGLDRHIVEQLRTAGVGLVAVIEPMAPAQTQERLPDLGLHHVVAGDAGSAAIAGAVRRAVLDGAPSGPAPLADSAADHRDPPMPPGHETLSGRPPAPRSRGRGTVVAVWGPAGSPGRSTIALTLADEASRLGVPTLLVDADVYGGAIAPMLGLLDEAPGLAAACRLAAASSIDPTALARVAVAVGPNFRLLTGISRVDRWPELRPAAISEVLTTARRLAAFTVVDCGFSIEQDEELSYDTVAPRRNGATIAALGSADRIVMVSSADPVGVARSVRALGDLAELIPTNRPVLVANRVRGTLFSGDPRGQLDDAFRRFADHAVDEYVPDDPSGVDAALRTARTLAEAAPSSGIRSATRRLAVAFTGAAAPGKARRHRQSS</sequence>
<gene>
    <name evidence="2" type="ORF">CLV47_12047</name>
</gene>